<dbReference type="Gene3D" id="3.40.190.10">
    <property type="entry name" value="Periplasmic binding protein-like II"/>
    <property type="match status" value="2"/>
</dbReference>
<dbReference type="SMART" id="SM00388">
    <property type="entry name" value="HisKA"/>
    <property type="match status" value="1"/>
</dbReference>
<dbReference type="SUPFAM" id="SSF55874">
    <property type="entry name" value="ATPase domain of HSP90 chaperone/DNA topoisomerase II/histidine kinase"/>
    <property type="match status" value="1"/>
</dbReference>
<keyword evidence="8" id="KW-0732">Signal</keyword>
<dbReference type="PANTHER" id="PTHR43711:SF1">
    <property type="entry name" value="HISTIDINE KINASE 1"/>
    <property type="match status" value="1"/>
</dbReference>
<feature type="transmembrane region" description="Helical" evidence="7">
    <location>
        <begin position="257"/>
        <end position="276"/>
    </location>
</feature>
<dbReference type="SUPFAM" id="SSF53850">
    <property type="entry name" value="Periplasmic binding protein-like II"/>
    <property type="match status" value="1"/>
</dbReference>
<dbReference type="GO" id="GO:0000155">
    <property type="term" value="F:phosphorelay sensor kinase activity"/>
    <property type="evidence" value="ECO:0007669"/>
    <property type="project" value="InterPro"/>
</dbReference>
<organism evidence="10 11">
    <name type="scientific">Xylanibacter ruminicola</name>
    <name type="common">Prevotella ruminicola</name>
    <dbReference type="NCBI Taxonomy" id="839"/>
    <lineage>
        <taxon>Bacteria</taxon>
        <taxon>Pseudomonadati</taxon>
        <taxon>Bacteroidota</taxon>
        <taxon>Bacteroidia</taxon>
        <taxon>Bacteroidales</taxon>
        <taxon>Prevotellaceae</taxon>
        <taxon>Xylanibacter</taxon>
    </lineage>
</organism>
<evidence type="ECO:0000256" key="2">
    <source>
        <dbReference type="ARBA" id="ARBA00012438"/>
    </source>
</evidence>
<evidence type="ECO:0000313" key="11">
    <source>
        <dbReference type="Proteomes" id="UP000763088"/>
    </source>
</evidence>
<dbReference type="PANTHER" id="PTHR43711">
    <property type="entry name" value="TWO-COMPONENT HISTIDINE KINASE"/>
    <property type="match status" value="1"/>
</dbReference>
<protein>
    <recommendedName>
        <fullName evidence="2">histidine kinase</fullName>
        <ecNumber evidence="2">2.7.13.3</ecNumber>
    </recommendedName>
</protein>
<keyword evidence="5" id="KW-0418">Kinase</keyword>
<evidence type="ECO:0000256" key="4">
    <source>
        <dbReference type="ARBA" id="ARBA00022679"/>
    </source>
</evidence>
<dbReference type="InterPro" id="IPR003661">
    <property type="entry name" value="HisK_dim/P_dom"/>
</dbReference>
<keyword evidence="7" id="KW-0812">Transmembrane</keyword>
<feature type="chain" id="PRO_5037933489" description="histidine kinase" evidence="8">
    <location>
        <begin position="27"/>
        <end position="549"/>
    </location>
</feature>
<gene>
    <name evidence="10" type="ORF">E7102_02885</name>
</gene>
<evidence type="ECO:0000259" key="9">
    <source>
        <dbReference type="PROSITE" id="PS50109"/>
    </source>
</evidence>
<keyword evidence="7" id="KW-1133">Transmembrane helix</keyword>
<dbReference type="CDD" id="cd00082">
    <property type="entry name" value="HisKA"/>
    <property type="match status" value="1"/>
</dbReference>
<keyword evidence="7" id="KW-0472">Membrane</keyword>
<accession>A0A928BQG6</accession>
<dbReference type="PROSITE" id="PS50109">
    <property type="entry name" value="HIS_KIN"/>
    <property type="match status" value="1"/>
</dbReference>
<dbReference type="InterPro" id="IPR003594">
    <property type="entry name" value="HATPase_dom"/>
</dbReference>
<keyword evidence="6" id="KW-0902">Two-component regulatory system</keyword>
<evidence type="ECO:0000256" key="6">
    <source>
        <dbReference type="ARBA" id="ARBA00023012"/>
    </source>
</evidence>
<evidence type="ECO:0000256" key="3">
    <source>
        <dbReference type="ARBA" id="ARBA00022553"/>
    </source>
</evidence>
<reference evidence="10" key="1">
    <citation type="submission" date="2019-04" db="EMBL/GenBank/DDBJ databases">
        <title>Evolution of Biomass-Degrading Anaerobic Consortia Revealed by Metagenomics.</title>
        <authorList>
            <person name="Peng X."/>
        </authorList>
    </citation>
    <scope>NUCLEOTIDE SEQUENCE</scope>
    <source>
        <strain evidence="10">SIG141</strain>
    </source>
</reference>
<comment type="caution">
    <text evidence="10">The sequence shown here is derived from an EMBL/GenBank/DDBJ whole genome shotgun (WGS) entry which is preliminary data.</text>
</comment>
<feature type="signal peptide" evidence="8">
    <location>
        <begin position="1"/>
        <end position="26"/>
    </location>
</feature>
<comment type="catalytic activity">
    <reaction evidence="1">
        <text>ATP + protein L-histidine = ADP + protein N-phospho-L-histidine.</text>
        <dbReference type="EC" id="2.7.13.3"/>
    </reaction>
</comment>
<evidence type="ECO:0000256" key="1">
    <source>
        <dbReference type="ARBA" id="ARBA00000085"/>
    </source>
</evidence>
<feature type="domain" description="Histidine kinase" evidence="9">
    <location>
        <begin position="332"/>
        <end position="549"/>
    </location>
</feature>
<evidence type="ECO:0000313" key="10">
    <source>
        <dbReference type="EMBL" id="MBE6265409.1"/>
    </source>
</evidence>
<dbReference type="SMART" id="SM00387">
    <property type="entry name" value="HATPase_c"/>
    <property type="match status" value="1"/>
</dbReference>
<dbReference type="InterPro" id="IPR050736">
    <property type="entry name" value="Sensor_HK_Regulatory"/>
</dbReference>
<name>A0A928BQG6_XYLRU</name>
<dbReference type="FunFam" id="1.10.287.130:FF:000001">
    <property type="entry name" value="Two-component sensor histidine kinase"/>
    <property type="match status" value="1"/>
</dbReference>
<dbReference type="Gene3D" id="3.30.565.10">
    <property type="entry name" value="Histidine kinase-like ATPase, C-terminal domain"/>
    <property type="match status" value="1"/>
</dbReference>
<dbReference type="InterPro" id="IPR001638">
    <property type="entry name" value="Solute-binding_3/MltF_N"/>
</dbReference>
<dbReference type="Gene3D" id="1.10.287.130">
    <property type="match status" value="1"/>
</dbReference>
<dbReference type="Proteomes" id="UP000763088">
    <property type="component" value="Unassembled WGS sequence"/>
</dbReference>
<dbReference type="EMBL" id="SUYD01000003">
    <property type="protein sequence ID" value="MBE6265409.1"/>
    <property type="molecule type" value="Genomic_DNA"/>
</dbReference>
<proteinExistence type="predicted"/>
<evidence type="ECO:0000256" key="5">
    <source>
        <dbReference type="ARBA" id="ARBA00022777"/>
    </source>
</evidence>
<sequence>MKLNCRRWVLLMAVCLGGLTTVGVSAQTNIQENPITIGLDVNYAPLQSVDKNGLPHGYDVTFTRTLMNRMRVKFYYVPNTWKKVEESVMRGDIDLAMMVYSDYRKDSIFYSRPIFRLYYQVVYRKADYKSFDFRNLKGKTFAFLNSRPIGELMAREGGVSVRVYDLEEAINDLAKGKYDAVICYRYQAKYLIDHYHLDQLQSEDISMKPREYCYVSHNKELIDDISREIAMMEAEGIIDEIYGDDIVDPTKNMIPIWVWYLFGALAIIFLVAYIIISYRSRKKLKIANAMLETNYRILEMSHMELEETNNRLITATEKAKESSKMKSSFIKQISHEIRTPLNILSGFSQVLTTEGVELDNHEKAKIAQDIVENTNRITNLVNKMLELSDAGSRNVIERNDQVLVAHIAGDAVAATNLADNKDVNFEMKIEPEAENVSVMTNNDSAVRALSLILDNACKFTAKSDDKKVRLCVKANPDTVEMIVEDSGIGVPPEEAEHIFEEFVQLDEFYEGTGIGLTIARSMARRMGGDVTLDTSYTPGARFILSLPRN</sequence>
<keyword evidence="3" id="KW-0597">Phosphoprotein</keyword>
<dbReference type="Pfam" id="PF02518">
    <property type="entry name" value="HATPase_c"/>
    <property type="match status" value="1"/>
</dbReference>
<dbReference type="InterPro" id="IPR005467">
    <property type="entry name" value="His_kinase_dom"/>
</dbReference>
<dbReference type="InterPro" id="IPR036097">
    <property type="entry name" value="HisK_dim/P_sf"/>
</dbReference>
<dbReference type="PRINTS" id="PR00344">
    <property type="entry name" value="BCTRLSENSOR"/>
</dbReference>
<dbReference type="InterPro" id="IPR004358">
    <property type="entry name" value="Sig_transdc_His_kin-like_C"/>
</dbReference>
<dbReference type="AlphaFoldDB" id="A0A928BQG6"/>
<dbReference type="EC" id="2.7.13.3" evidence="2"/>
<dbReference type="SUPFAM" id="SSF47384">
    <property type="entry name" value="Homodimeric domain of signal transducing histidine kinase"/>
    <property type="match status" value="1"/>
</dbReference>
<dbReference type="SMART" id="SM00062">
    <property type="entry name" value="PBPb"/>
    <property type="match status" value="1"/>
</dbReference>
<dbReference type="Pfam" id="PF00497">
    <property type="entry name" value="SBP_bac_3"/>
    <property type="match status" value="1"/>
</dbReference>
<dbReference type="Pfam" id="PF00512">
    <property type="entry name" value="HisKA"/>
    <property type="match status" value="1"/>
</dbReference>
<keyword evidence="4" id="KW-0808">Transferase</keyword>
<evidence type="ECO:0000256" key="7">
    <source>
        <dbReference type="SAM" id="Phobius"/>
    </source>
</evidence>
<dbReference type="InterPro" id="IPR036890">
    <property type="entry name" value="HATPase_C_sf"/>
</dbReference>
<evidence type="ECO:0000256" key="8">
    <source>
        <dbReference type="SAM" id="SignalP"/>
    </source>
</evidence>